<protein>
    <submittedName>
        <fullName evidence="2">Diguanylate cyclase (GGDEF) domain-containing protein</fullName>
    </submittedName>
</protein>
<dbReference type="GO" id="GO:0003824">
    <property type="term" value="F:catalytic activity"/>
    <property type="evidence" value="ECO:0007669"/>
    <property type="project" value="UniProtKB-ARBA"/>
</dbReference>
<evidence type="ECO:0000259" key="1">
    <source>
        <dbReference type="PROSITE" id="PS50887"/>
    </source>
</evidence>
<dbReference type="FunFam" id="3.30.70.270:FF:000001">
    <property type="entry name" value="Diguanylate cyclase domain protein"/>
    <property type="match status" value="1"/>
</dbReference>
<dbReference type="PROSITE" id="PS50887">
    <property type="entry name" value="GGDEF"/>
    <property type="match status" value="1"/>
</dbReference>
<dbReference type="Gene3D" id="3.30.70.270">
    <property type="match status" value="1"/>
</dbReference>
<dbReference type="SUPFAM" id="SSF55781">
    <property type="entry name" value="GAF domain-like"/>
    <property type="match status" value="1"/>
</dbReference>
<feature type="domain" description="GGDEF" evidence="1">
    <location>
        <begin position="193"/>
        <end position="325"/>
    </location>
</feature>
<dbReference type="Proteomes" id="UP000028534">
    <property type="component" value="Unassembled WGS sequence"/>
</dbReference>
<dbReference type="EMBL" id="JGVR01000003">
    <property type="protein sequence ID" value="KEZ20857.1"/>
    <property type="molecule type" value="Genomic_DNA"/>
</dbReference>
<dbReference type="NCBIfam" id="TIGR00254">
    <property type="entry name" value="GGDEF"/>
    <property type="match status" value="1"/>
</dbReference>
<dbReference type="PANTHER" id="PTHR43102:SF2">
    <property type="entry name" value="GAF DOMAIN-CONTAINING PROTEIN"/>
    <property type="match status" value="1"/>
</dbReference>
<organism evidence="2 3">
    <name type="scientific">Sphingobium yanoikuyae</name>
    <name type="common">Sphingomonas yanoikuyae</name>
    <dbReference type="NCBI Taxonomy" id="13690"/>
    <lineage>
        <taxon>Bacteria</taxon>
        <taxon>Pseudomonadati</taxon>
        <taxon>Pseudomonadota</taxon>
        <taxon>Alphaproteobacteria</taxon>
        <taxon>Sphingomonadales</taxon>
        <taxon>Sphingomonadaceae</taxon>
        <taxon>Sphingobium</taxon>
    </lineage>
</organism>
<dbReference type="InterPro" id="IPR003018">
    <property type="entry name" value="GAF"/>
</dbReference>
<gene>
    <name evidence="2" type="ORF">CP98_00898</name>
</gene>
<sequence>MLDTKLNDEAARLAALGRYEILDTPPEPAFDRITQLVRSILGVPMSVVSLIDGDRQWFKSRTGIDATETPRDIAFCNHTIRDRVPMVVPDACSDQRFSSNPLVTGDPNIRSYAGVPLATPDGYNVGTLCAIDTVPREFDPGQIAILENLGALVVEQLELRRIAERDHLSGALTRRAFVAEMDKHIALFRRYARPASLLLFDIDHFKRVNDSHGHPAGDIVIREVAACCDQTKRPNDILGRLGGEEFGVLLPESNAAQAGAAAQRFCDAIAALEIVHMPPLRVTASFGIAEIGPDRISSDAWIAAADVALYAAKHGGRNRVAIAKTDAAQPD</sequence>
<dbReference type="eggNOG" id="COG3706">
    <property type="taxonomic scope" value="Bacteria"/>
</dbReference>
<reference evidence="2 3" key="1">
    <citation type="submission" date="2014-03" db="EMBL/GenBank/DDBJ databases">
        <title>Genome sequence of Sphingobium yanoikuyae B1.</title>
        <authorList>
            <person name="Gan H.M."/>
            <person name="Gan H.Y."/>
            <person name="Savka M.A."/>
        </authorList>
    </citation>
    <scope>NUCLEOTIDE SEQUENCE [LARGE SCALE GENOMIC DNA]</scope>
    <source>
        <strain evidence="2 3">B1</strain>
    </source>
</reference>
<dbReference type="Gene3D" id="3.30.450.40">
    <property type="match status" value="1"/>
</dbReference>
<dbReference type="PANTHER" id="PTHR43102">
    <property type="entry name" value="SLR1143 PROTEIN"/>
    <property type="match status" value="1"/>
</dbReference>
<dbReference type="CDD" id="cd01949">
    <property type="entry name" value="GGDEF"/>
    <property type="match status" value="1"/>
</dbReference>
<dbReference type="InterPro" id="IPR029016">
    <property type="entry name" value="GAF-like_dom_sf"/>
</dbReference>
<dbReference type="SUPFAM" id="SSF55073">
    <property type="entry name" value="Nucleotide cyclase"/>
    <property type="match status" value="1"/>
</dbReference>
<dbReference type="PATRIC" id="fig|13690.10.peg.929"/>
<dbReference type="SMART" id="SM00267">
    <property type="entry name" value="GGDEF"/>
    <property type="match status" value="1"/>
</dbReference>
<comment type="caution">
    <text evidence="2">The sequence shown here is derived from an EMBL/GenBank/DDBJ whole genome shotgun (WGS) entry which is preliminary data.</text>
</comment>
<dbReference type="InterPro" id="IPR043128">
    <property type="entry name" value="Rev_trsase/Diguanyl_cyclase"/>
</dbReference>
<name>A0A084ESB5_SPHYA</name>
<dbReference type="STRING" id="13690.AX777_02580"/>
<dbReference type="InterPro" id="IPR000160">
    <property type="entry name" value="GGDEF_dom"/>
</dbReference>
<accession>A0A084ESB5</accession>
<dbReference type="Pfam" id="PF00990">
    <property type="entry name" value="GGDEF"/>
    <property type="match status" value="1"/>
</dbReference>
<evidence type="ECO:0000313" key="3">
    <source>
        <dbReference type="Proteomes" id="UP000028534"/>
    </source>
</evidence>
<dbReference type="InterPro" id="IPR029787">
    <property type="entry name" value="Nucleotide_cyclase"/>
</dbReference>
<proteinExistence type="predicted"/>
<dbReference type="Pfam" id="PF01590">
    <property type="entry name" value="GAF"/>
    <property type="match status" value="1"/>
</dbReference>
<dbReference type="AlphaFoldDB" id="A0A084ESB5"/>
<evidence type="ECO:0000313" key="2">
    <source>
        <dbReference type="EMBL" id="KEZ20857.1"/>
    </source>
</evidence>
<dbReference type="RefSeq" id="WP_037517347.1">
    <property type="nucleotide sequence ID" value="NZ_JGVR01000003.1"/>
</dbReference>
<dbReference type="SMART" id="SM00065">
    <property type="entry name" value="GAF"/>
    <property type="match status" value="1"/>
</dbReference>